<feature type="region of interest" description="Disordered" evidence="1">
    <location>
        <begin position="401"/>
        <end position="426"/>
    </location>
</feature>
<name>A0A0C9WV69_9AGAR</name>
<dbReference type="AlphaFoldDB" id="A0A0C9WV69"/>
<feature type="region of interest" description="Disordered" evidence="1">
    <location>
        <begin position="318"/>
        <end position="368"/>
    </location>
</feature>
<evidence type="ECO:0008006" key="4">
    <source>
        <dbReference type="Google" id="ProtNLM"/>
    </source>
</evidence>
<dbReference type="HOGENOM" id="CLU_556736_0_0_1"/>
<dbReference type="OrthoDB" id="3133596at2759"/>
<gene>
    <name evidence="2" type="ORF">K443DRAFT_682398</name>
</gene>
<evidence type="ECO:0000256" key="1">
    <source>
        <dbReference type="SAM" id="MobiDB-lite"/>
    </source>
</evidence>
<proteinExistence type="predicted"/>
<dbReference type="Proteomes" id="UP000054477">
    <property type="component" value="Unassembled WGS sequence"/>
</dbReference>
<sequence>MSNRSLTPSERLDTHTQLMDAEDPPTDSEAERQSTPTQRKRRLDHDDQRYTPDAQRNVTDQTPKKRKTASTLASYVKSNVILEAGTVHGAPTCLISGVSDKMTILEFSHVMGGSTPSKEMDCLEWSWNRKYYSLNVDTRKNLQIIRVTLHRWFDMTKASKPVGWFWLPVDLNILINMHDTYVGNDSILPEAGEKTDVRKDPDSFYKGSCKFRYRLIPISGMEASWSVKRYTGNALGPFDPNLIKYSMYPFTDFPPIELHVPYHFVIVNTGKKLLQLYGKGAINFERDFPFLLAEHKNIMRAVRNIYVAWTTAMPTTSFTEGDYGNKQKSAAGRTHLPGEARSDGGPQGRGIPYGGKDGGGQAQDDAAGSFGATMGQRQAAAESLAPWDSASCLKAFELKDGGGQTQDDASGSFGATMGQRQAPAESLAPWDSASCLKAFELVDEGNEEDVDNLFVDDEDDEYEDEEFFEGLKQWASDVWTATHSDSASDSEVTLVGGTPAHVSCKGVDVPVTLETPLLLSVQ</sequence>
<organism evidence="2 3">
    <name type="scientific">Laccaria amethystina LaAM-08-1</name>
    <dbReference type="NCBI Taxonomy" id="1095629"/>
    <lineage>
        <taxon>Eukaryota</taxon>
        <taxon>Fungi</taxon>
        <taxon>Dikarya</taxon>
        <taxon>Basidiomycota</taxon>
        <taxon>Agaricomycotina</taxon>
        <taxon>Agaricomycetes</taxon>
        <taxon>Agaricomycetidae</taxon>
        <taxon>Agaricales</taxon>
        <taxon>Agaricineae</taxon>
        <taxon>Hydnangiaceae</taxon>
        <taxon>Laccaria</taxon>
    </lineage>
</organism>
<feature type="region of interest" description="Disordered" evidence="1">
    <location>
        <begin position="1"/>
        <end position="70"/>
    </location>
</feature>
<keyword evidence="3" id="KW-1185">Reference proteome</keyword>
<dbReference type="EMBL" id="KN838725">
    <property type="protein sequence ID" value="KIJ96330.1"/>
    <property type="molecule type" value="Genomic_DNA"/>
</dbReference>
<accession>A0A0C9WV69</accession>
<evidence type="ECO:0000313" key="2">
    <source>
        <dbReference type="EMBL" id="KIJ96330.1"/>
    </source>
</evidence>
<feature type="compositionally biased region" description="Gly residues" evidence="1">
    <location>
        <begin position="345"/>
        <end position="361"/>
    </location>
</feature>
<reference evidence="2 3" key="1">
    <citation type="submission" date="2014-04" db="EMBL/GenBank/DDBJ databases">
        <authorList>
            <consortium name="DOE Joint Genome Institute"/>
            <person name="Kuo A."/>
            <person name="Kohler A."/>
            <person name="Nagy L.G."/>
            <person name="Floudas D."/>
            <person name="Copeland A."/>
            <person name="Barry K.W."/>
            <person name="Cichocki N."/>
            <person name="Veneault-Fourrey C."/>
            <person name="LaButti K."/>
            <person name="Lindquist E.A."/>
            <person name="Lipzen A."/>
            <person name="Lundell T."/>
            <person name="Morin E."/>
            <person name="Murat C."/>
            <person name="Sun H."/>
            <person name="Tunlid A."/>
            <person name="Henrissat B."/>
            <person name="Grigoriev I.V."/>
            <person name="Hibbett D.S."/>
            <person name="Martin F."/>
            <person name="Nordberg H.P."/>
            <person name="Cantor M.N."/>
            <person name="Hua S.X."/>
        </authorList>
    </citation>
    <scope>NUCLEOTIDE SEQUENCE [LARGE SCALE GENOMIC DNA]</scope>
    <source>
        <strain evidence="2 3">LaAM-08-1</strain>
    </source>
</reference>
<reference evidence="3" key="2">
    <citation type="submission" date="2015-01" db="EMBL/GenBank/DDBJ databases">
        <title>Evolutionary Origins and Diversification of the Mycorrhizal Mutualists.</title>
        <authorList>
            <consortium name="DOE Joint Genome Institute"/>
            <consortium name="Mycorrhizal Genomics Consortium"/>
            <person name="Kohler A."/>
            <person name="Kuo A."/>
            <person name="Nagy L.G."/>
            <person name="Floudas D."/>
            <person name="Copeland A."/>
            <person name="Barry K.W."/>
            <person name="Cichocki N."/>
            <person name="Veneault-Fourrey C."/>
            <person name="LaButti K."/>
            <person name="Lindquist E.A."/>
            <person name="Lipzen A."/>
            <person name="Lundell T."/>
            <person name="Morin E."/>
            <person name="Murat C."/>
            <person name="Riley R."/>
            <person name="Ohm R."/>
            <person name="Sun H."/>
            <person name="Tunlid A."/>
            <person name="Henrissat B."/>
            <person name="Grigoriev I.V."/>
            <person name="Hibbett D.S."/>
            <person name="Martin F."/>
        </authorList>
    </citation>
    <scope>NUCLEOTIDE SEQUENCE [LARGE SCALE GENOMIC DNA]</scope>
    <source>
        <strain evidence="3">LaAM-08-1</strain>
    </source>
</reference>
<evidence type="ECO:0000313" key="3">
    <source>
        <dbReference type="Proteomes" id="UP000054477"/>
    </source>
</evidence>
<protein>
    <recommendedName>
        <fullName evidence="4">HNH nuclease domain-containing protein</fullName>
    </recommendedName>
</protein>